<dbReference type="EMBL" id="JANQDL010000011">
    <property type="protein sequence ID" value="MDH6062442.1"/>
    <property type="molecule type" value="Genomic_DNA"/>
</dbReference>
<dbReference type="GeneID" id="83685315"/>
<gene>
    <name evidence="1" type="ORF">NWP23_01260</name>
</gene>
<sequence>MKALIHKMQKDAIASDFACIVTVTPSLIELPDHKPVVLAPLQRLSTIVSTGYELRG</sequence>
<dbReference type="Proteomes" id="UP001159370">
    <property type="component" value="Unassembled WGS sequence"/>
</dbReference>
<proteinExistence type="predicted"/>
<organism evidence="1 2">
    <name type="scientific">Umezakia ovalisporum FSS-62</name>
    <dbReference type="NCBI Taxonomy" id="2971776"/>
    <lineage>
        <taxon>Bacteria</taxon>
        <taxon>Bacillati</taxon>
        <taxon>Cyanobacteriota</taxon>
        <taxon>Cyanophyceae</taxon>
        <taxon>Nostocales</taxon>
        <taxon>Nodulariaceae</taxon>
        <taxon>Umezakia</taxon>
    </lineage>
</organism>
<dbReference type="RefSeq" id="WP_280650283.1">
    <property type="nucleotide sequence ID" value="NZ_JANQDL010000011.1"/>
</dbReference>
<name>A0AA43KDK0_9CYAN</name>
<accession>A0AA43KDK0</accession>
<reference evidence="1 2" key="1">
    <citation type="journal article" date="2023" name="J. Phycol.">
        <title>Chrysosporum ovalisporum is synonymous with the true-branching cyanobacterium Umezakia natans (Nostocales/Aphanizomenonaceae).</title>
        <authorList>
            <person name="McGregor G.B."/>
            <person name="Sendall B.C."/>
            <person name="Niiyama Y."/>
            <person name="Tuji A."/>
            <person name="Willis A."/>
        </authorList>
    </citation>
    <scope>NUCLEOTIDE SEQUENCE [LARGE SCALE GENOMIC DNA]</scope>
    <source>
        <strain evidence="1 2">FSS-62</strain>
    </source>
</reference>
<evidence type="ECO:0000313" key="2">
    <source>
        <dbReference type="Proteomes" id="UP001159370"/>
    </source>
</evidence>
<comment type="caution">
    <text evidence="1">The sequence shown here is derived from an EMBL/GenBank/DDBJ whole genome shotgun (WGS) entry which is preliminary data.</text>
</comment>
<evidence type="ECO:0000313" key="1">
    <source>
        <dbReference type="EMBL" id="MDH6062442.1"/>
    </source>
</evidence>
<dbReference type="AlphaFoldDB" id="A0AA43KDK0"/>
<protein>
    <submittedName>
        <fullName evidence="1">Uncharacterized protein</fullName>
    </submittedName>
</protein>